<dbReference type="Pfam" id="PF10646">
    <property type="entry name" value="Germane"/>
    <property type="match status" value="1"/>
</dbReference>
<organism evidence="3 4">
    <name type="scientific">Abyssobacteria bacterium (strain SURF_5)</name>
    <dbReference type="NCBI Taxonomy" id="2093360"/>
    <lineage>
        <taxon>Bacteria</taxon>
        <taxon>Pseudomonadati</taxon>
        <taxon>Candidatus Hydrogenedentota</taxon>
        <taxon>Candidatus Abyssobacteria</taxon>
    </lineage>
</organism>
<evidence type="ECO:0000313" key="4">
    <source>
        <dbReference type="Proteomes" id="UP000265882"/>
    </source>
</evidence>
<dbReference type="AlphaFoldDB" id="A0A3A4NQT0"/>
<reference evidence="3 4" key="1">
    <citation type="journal article" date="2017" name="ISME J.">
        <title>Energy and carbon metabolisms in a deep terrestrial subsurface fluid microbial community.</title>
        <authorList>
            <person name="Momper L."/>
            <person name="Jungbluth S.P."/>
            <person name="Lee M.D."/>
            <person name="Amend J.P."/>
        </authorList>
    </citation>
    <scope>NUCLEOTIDE SEQUENCE [LARGE SCALE GENOMIC DNA]</scope>
    <source>
        <strain evidence="3">SURF_5</strain>
    </source>
</reference>
<evidence type="ECO:0000313" key="3">
    <source>
        <dbReference type="EMBL" id="RJP18154.1"/>
    </source>
</evidence>
<feature type="domain" description="GerMN" evidence="2">
    <location>
        <begin position="116"/>
        <end position="205"/>
    </location>
</feature>
<name>A0A3A4NQT0_ABYX5</name>
<comment type="caution">
    <text evidence="3">The sequence shown here is derived from an EMBL/GenBank/DDBJ whole genome shotgun (WGS) entry which is preliminary data.</text>
</comment>
<dbReference type="EMBL" id="QZKU01000105">
    <property type="protein sequence ID" value="RJP18154.1"/>
    <property type="molecule type" value="Genomic_DNA"/>
</dbReference>
<feature type="transmembrane region" description="Helical" evidence="1">
    <location>
        <begin position="38"/>
        <end position="59"/>
    </location>
</feature>
<sequence>MRRSRLGGRAEFQRAPRCQTRPLKEGCEALTSKRTIKILLASVWALLVITLLGFAIKLLQDFVSTPEQAAAPPAVIQPPPKPEKREVILYFSDADASSLLQEKRSISLGAGIQSDAAGIANELIRGPQLENLSPTIPPDTRLINAYFIGDTLVLDFSQELQKNHTGGSAGELTTIYSIVNSMTENLRGVKKVQILVEGLEIETLAGHLDLSRPLHPDVKWMKKLPRTNSTS</sequence>
<dbReference type="InterPro" id="IPR019606">
    <property type="entry name" value="GerMN"/>
</dbReference>
<keyword evidence="1" id="KW-0812">Transmembrane</keyword>
<evidence type="ECO:0000259" key="2">
    <source>
        <dbReference type="SMART" id="SM00909"/>
    </source>
</evidence>
<protein>
    <recommendedName>
        <fullName evidence="2">GerMN domain-containing protein</fullName>
    </recommendedName>
</protein>
<gene>
    <name evidence="3" type="ORF">C4520_14995</name>
</gene>
<keyword evidence="1" id="KW-1133">Transmembrane helix</keyword>
<dbReference type="SMART" id="SM00909">
    <property type="entry name" value="Germane"/>
    <property type="match status" value="1"/>
</dbReference>
<accession>A0A3A4NQT0</accession>
<keyword evidence="1" id="KW-0472">Membrane</keyword>
<proteinExistence type="predicted"/>
<dbReference type="Proteomes" id="UP000265882">
    <property type="component" value="Unassembled WGS sequence"/>
</dbReference>
<evidence type="ECO:0000256" key="1">
    <source>
        <dbReference type="SAM" id="Phobius"/>
    </source>
</evidence>